<dbReference type="GeneID" id="63737185"/>
<feature type="region of interest" description="Disordered" evidence="1">
    <location>
        <begin position="85"/>
        <end position="125"/>
    </location>
</feature>
<dbReference type="InterPro" id="IPR058864">
    <property type="entry name" value="UBA_10"/>
</dbReference>
<dbReference type="InterPro" id="IPR052772">
    <property type="entry name" value="Endo/PolyKinase_Domain-Protein"/>
</dbReference>
<proteinExistence type="predicted"/>
<sequence length="535" mass="59001">MASEKEDHLENLVDSFRTLLDEALIVAIASDYNLKNPSAYKQAQRTLQDLAQGVLSEEASGFNPSGIPQVPEGEPQATYDELTVTSTTSASRQASQARITDNSSTDNSSCVSDLPTSKPRLTTFNEDSEENKLLLLQSMFADLKEFDVQYALKQANGDFQTALDDLLNVQYLQSTGQQMKGVDGFFEPESSRCKGKKKREGKRKVPSDGDQSSDGASFPSFASEARSQDEIDYIAERFSIRSDQVYPIYYKFQCSKAATVVELLNQYISYGIGSQDESGKGNAERLAKNYRHVPQKYMPAVVHVAGHIPQFADDIAALLNKHFSKQPKIKKMDLSYRLTPLPQADIEGGRDMTTLSQAGATPAVELVAKHSSMNNMNLEEAMSRANKFHQASRDAAASAVQMHRRGSSSPLYRQAASYYSDQAREQGRYAQTTTSAAADILVAKRSTRYCVDLHGVLVQDGVRIARQQVREWWGGLGESRAKKLRDDGGFTVITGLGRHSAGGVSRMRQAVAAALLQDGWELRVETGRFVVTGRR</sequence>
<dbReference type="PROSITE" id="PS51140">
    <property type="entry name" value="CUE"/>
    <property type="match status" value="1"/>
</dbReference>
<dbReference type="InterPro" id="IPR003892">
    <property type="entry name" value="CUE"/>
</dbReference>
<keyword evidence="5" id="KW-1185">Reference proteome</keyword>
<accession>A0A0B2X021</accession>
<dbReference type="SUPFAM" id="SSF160443">
    <property type="entry name" value="SMR domain-like"/>
    <property type="match status" value="1"/>
</dbReference>
<feature type="compositionally biased region" description="Basic residues" evidence="1">
    <location>
        <begin position="193"/>
        <end position="204"/>
    </location>
</feature>
<evidence type="ECO:0000313" key="5">
    <source>
        <dbReference type="Proteomes" id="UP000030816"/>
    </source>
</evidence>
<feature type="compositionally biased region" description="Low complexity" evidence="1">
    <location>
        <begin position="85"/>
        <end position="98"/>
    </location>
</feature>
<comment type="caution">
    <text evidence="4">The sequence shown here is derived from an EMBL/GenBank/DDBJ whole genome shotgun (WGS) entry which is preliminary data.</text>
</comment>
<dbReference type="CDD" id="cd14279">
    <property type="entry name" value="CUE"/>
    <property type="match status" value="1"/>
</dbReference>
<organism evidence="4 5">
    <name type="scientific">Metarhizium album (strain ARSEF 1941)</name>
    <dbReference type="NCBI Taxonomy" id="1081103"/>
    <lineage>
        <taxon>Eukaryota</taxon>
        <taxon>Fungi</taxon>
        <taxon>Dikarya</taxon>
        <taxon>Ascomycota</taxon>
        <taxon>Pezizomycotina</taxon>
        <taxon>Sordariomycetes</taxon>
        <taxon>Hypocreomycetidae</taxon>
        <taxon>Hypocreales</taxon>
        <taxon>Clavicipitaceae</taxon>
        <taxon>Metarhizium</taxon>
    </lineage>
</organism>
<evidence type="ECO:0000259" key="3">
    <source>
        <dbReference type="PROSITE" id="PS51140"/>
    </source>
</evidence>
<dbReference type="AlphaFoldDB" id="A0A0B2X021"/>
<dbReference type="GO" id="GO:0004519">
    <property type="term" value="F:endonuclease activity"/>
    <property type="evidence" value="ECO:0007669"/>
    <property type="project" value="TreeGrafter"/>
</dbReference>
<dbReference type="GO" id="GO:0043130">
    <property type="term" value="F:ubiquitin binding"/>
    <property type="evidence" value="ECO:0007669"/>
    <property type="project" value="InterPro"/>
</dbReference>
<dbReference type="Proteomes" id="UP000030816">
    <property type="component" value="Unassembled WGS sequence"/>
</dbReference>
<dbReference type="EMBL" id="AZHE01000005">
    <property type="protein sequence ID" value="KHN99032.1"/>
    <property type="molecule type" value="Genomic_DNA"/>
</dbReference>
<feature type="domain" description="CUE" evidence="3">
    <location>
        <begin position="128"/>
        <end position="171"/>
    </location>
</feature>
<dbReference type="PROSITE" id="PS50828">
    <property type="entry name" value="SMR"/>
    <property type="match status" value="1"/>
</dbReference>
<feature type="region of interest" description="Disordered" evidence="1">
    <location>
        <begin position="182"/>
        <end position="224"/>
    </location>
</feature>
<dbReference type="Gene3D" id="3.30.1370.110">
    <property type="match status" value="1"/>
</dbReference>
<evidence type="ECO:0000259" key="2">
    <source>
        <dbReference type="PROSITE" id="PS50828"/>
    </source>
</evidence>
<gene>
    <name evidence="4" type="ORF">MAM_02730</name>
</gene>
<dbReference type="PANTHER" id="PTHR46535:SF1">
    <property type="entry name" value="NEDD4-BINDING PROTEIN 2"/>
    <property type="match status" value="1"/>
</dbReference>
<dbReference type="PANTHER" id="PTHR46535">
    <property type="entry name" value="NEDD4-BINDING PROTEIN 2"/>
    <property type="match status" value="1"/>
</dbReference>
<dbReference type="InterPro" id="IPR036063">
    <property type="entry name" value="Smr_dom_sf"/>
</dbReference>
<dbReference type="GO" id="GO:0005634">
    <property type="term" value="C:nucleus"/>
    <property type="evidence" value="ECO:0007669"/>
    <property type="project" value="TreeGrafter"/>
</dbReference>
<protein>
    <submittedName>
        <fullName evidence="4">Smr domain protein</fullName>
    </submittedName>
</protein>
<dbReference type="HOGENOM" id="CLU_023589_0_0_1"/>
<evidence type="ECO:0000256" key="1">
    <source>
        <dbReference type="SAM" id="MobiDB-lite"/>
    </source>
</evidence>
<dbReference type="Pfam" id="PF26286">
    <property type="entry name" value="UBA_10"/>
    <property type="match status" value="1"/>
</dbReference>
<feature type="compositionally biased region" description="Polar residues" evidence="1">
    <location>
        <begin position="99"/>
        <end position="125"/>
    </location>
</feature>
<feature type="domain" description="Smr" evidence="2">
    <location>
        <begin position="451"/>
        <end position="534"/>
    </location>
</feature>
<dbReference type="STRING" id="1081103.A0A0B2X021"/>
<evidence type="ECO:0000313" key="4">
    <source>
        <dbReference type="EMBL" id="KHN99032.1"/>
    </source>
</evidence>
<name>A0A0B2X021_METAS</name>
<dbReference type="Pfam" id="PF02845">
    <property type="entry name" value="CUE"/>
    <property type="match status" value="1"/>
</dbReference>
<dbReference type="RefSeq" id="XP_040680098.1">
    <property type="nucleotide sequence ID" value="XM_040821529.1"/>
</dbReference>
<dbReference type="InterPro" id="IPR002625">
    <property type="entry name" value="Smr_dom"/>
</dbReference>
<reference evidence="4 5" key="1">
    <citation type="journal article" date="2014" name="Proc. Natl. Acad. Sci. U.S.A.">
        <title>Trajectory and genomic determinants of fungal-pathogen speciation and host adaptation.</title>
        <authorList>
            <person name="Hu X."/>
            <person name="Xiao G."/>
            <person name="Zheng P."/>
            <person name="Shang Y."/>
            <person name="Su Y."/>
            <person name="Zhang X."/>
            <person name="Liu X."/>
            <person name="Zhan S."/>
            <person name="St Leger R.J."/>
            <person name="Wang C."/>
        </authorList>
    </citation>
    <scope>NUCLEOTIDE SEQUENCE [LARGE SCALE GENOMIC DNA]</scope>
    <source>
        <strain evidence="4 5">ARSEF 1941</strain>
    </source>
</reference>
<dbReference type="OrthoDB" id="4080456at2759"/>